<reference evidence="3 4" key="1">
    <citation type="journal article" date="2017" name="Front. Microbiol.">
        <title>New Insights into the Diversity of the Genus Faecalibacterium.</title>
        <authorList>
            <person name="Benevides L."/>
            <person name="Burman S."/>
            <person name="Martin R."/>
            <person name="Robert V."/>
            <person name="Thomas M."/>
            <person name="Miquel S."/>
            <person name="Chain F."/>
            <person name="Sokol H."/>
            <person name="Bermudez-Humaran L.G."/>
            <person name="Morrison M."/>
            <person name="Langella P."/>
            <person name="Azevedo V.A."/>
            <person name="Chatel J.M."/>
            <person name="Soares S."/>
        </authorList>
    </citation>
    <scope>NUCLEOTIDE SEQUENCE [LARGE SCALE GENOMIC DNA]</scope>
    <source>
        <strain evidence="4">CNCM I-4540</strain>
    </source>
</reference>
<dbReference type="NCBIfam" id="TIGR01630">
    <property type="entry name" value="psiM2_ORF9"/>
    <property type="match status" value="1"/>
</dbReference>
<proteinExistence type="predicted"/>
<evidence type="ECO:0000259" key="2">
    <source>
        <dbReference type="Pfam" id="PF17289"/>
    </source>
</evidence>
<dbReference type="AlphaFoldDB" id="A0A2A6Z7R7"/>
<dbReference type="InterPro" id="IPR006517">
    <property type="entry name" value="Phage_terminase_lsu-like_C"/>
</dbReference>
<dbReference type="Proteomes" id="UP000220752">
    <property type="component" value="Unassembled WGS sequence"/>
</dbReference>
<evidence type="ECO:0000313" key="4">
    <source>
        <dbReference type="Proteomes" id="UP000220752"/>
    </source>
</evidence>
<dbReference type="InterPro" id="IPR035421">
    <property type="entry name" value="Terminase_6C"/>
</dbReference>
<accession>A0A2A6Z7R7</accession>
<gene>
    <name evidence="3" type="ORF">CGS46_12775</name>
</gene>
<organism evidence="3 4">
    <name type="scientific">Faecalibacterium langellae</name>
    <dbReference type="NCBI Taxonomy" id="3435293"/>
    <lineage>
        <taxon>Bacteria</taxon>
        <taxon>Bacillati</taxon>
        <taxon>Bacillota</taxon>
        <taxon>Clostridia</taxon>
        <taxon>Eubacteriales</taxon>
        <taxon>Oscillospiraceae</taxon>
        <taxon>Faecalibacterium</taxon>
    </lineage>
</organism>
<dbReference type="EMBL" id="NMTQ01000037">
    <property type="protein sequence ID" value="PDX57392.1"/>
    <property type="molecule type" value="Genomic_DNA"/>
</dbReference>
<evidence type="ECO:0000256" key="1">
    <source>
        <dbReference type="ARBA" id="ARBA00022612"/>
    </source>
</evidence>
<name>A0A2A6Z7R7_9FIRM</name>
<protein>
    <recommendedName>
        <fullName evidence="2">Terminase large subunit gp17-like C-terminal domain-containing protein</fullName>
    </recommendedName>
</protein>
<dbReference type="Pfam" id="PF17289">
    <property type="entry name" value="Terminase_6C"/>
    <property type="match status" value="1"/>
</dbReference>
<evidence type="ECO:0000313" key="3">
    <source>
        <dbReference type="EMBL" id="PDX57392.1"/>
    </source>
</evidence>
<keyword evidence="4" id="KW-1185">Reference proteome</keyword>
<feature type="domain" description="Terminase large subunit gp17-like C-terminal" evidence="2">
    <location>
        <begin position="328"/>
        <end position="472"/>
    </location>
</feature>
<dbReference type="Gene3D" id="3.30.420.240">
    <property type="match status" value="1"/>
</dbReference>
<keyword evidence="1" id="KW-1188">Viral release from host cell</keyword>
<sequence>MPDYWKNLAQVDPAALLRQVRREQAERNLPEFIRQAWSVIEPGTTFIDNWHIDCIGEYLEAVNRGQITRLIVNMPPRHMKSLEITVCYPAWTWVKHPERRFIKVSYSDSLSRKHNVLTRDIIQSPWYAANWGDRFSLKDDVNRQNEFKNNHQGLMFSTSVGGALTGEGGDCIILDDPQNPLQANSETEREATIAFFKNTLQSRLNDPKTGVFIIVMQRLHEKDLTGHILAEDLGYTHLCLPAEAPQRTIITFPVSGREVIREEGDILNPQRFDKETLASLKKSMGSLQYAGQYEQTPAPADGLIFKREWLQNFFDPKAAPHQSMLIQSWDMAFTKSEGSAKVAGYIVGRSGADIYIWDLVNEKMTFTESVAAVRTLTGKWPKARAKVIENKANGPAIVDLLKKQIPGMVEFNPKGSKQERALSVTPYFEAGNIHFPKPETAPWVHDTIQDLLMFPKGEYKDDIDALVQAILYLMDKPAKSPPKAEAMLSKSSYWRR</sequence>
<comment type="caution">
    <text evidence="3">The sequence shown here is derived from an EMBL/GenBank/DDBJ whole genome shotgun (WGS) entry which is preliminary data.</text>
</comment>